<sequence>MLGGGRYCKAAPEAILDEGTMCALALVVRWK</sequence>
<name>Q72CQ7_NITV2</name>
<accession>Q72CQ7</accession>
<dbReference type="AlphaFoldDB" id="Q72CQ7"/>
<evidence type="ECO:0000313" key="2">
    <source>
        <dbReference type="Proteomes" id="UP000002194"/>
    </source>
</evidence>
<dbReference type="HOGENOM" id="CLU_3396205_0_0_7"/>
<proteinExistence type="predicted"/>
<reference evidence="1 2" key="1">
    <citation type="journal article" date="2004" name="Nat. Biotechnol.">
        <title>The genome sequence of the anaerobic, sulfate-reducing bacterium Desulfovibrio vulgaris Hildenborough.</title>
        <authorList>
            <person name="Heidelberg J.F."/>
            <person name="Seshadri R."/>
            <person name="Haveman S.A."/>
            <person name="Hemme C.L."/>
            <person name="Paulsen I.T."/>
            <person name="Kolonay J.F."/>
            <person name="Eisen J.A."/>
            <person name="Ward N."/>
            <person name="Methe B."/>
            <person name="Brinkac L.M."/>
            <person name="Daugherty S.C."/>
            <person name="Deboy R.T."/>
            <person name="Dodson R.J."/>
            <person name="Durkin A.S."/>
            <person name="Madupu R."/>
            <person name="Nelson W.C."/>
            <person name="Sullivan S.A."/>
            <person name="Fouts D."/>
            <person name="Haft D.H."/>
            <person name="Selengut J."/>
            <person name="Peterson J.D."/>
            <person name="Davidsen T.M."/>
            <person name="Zafar N."/>
            <person name="Zhou L."/>
            <person name="Radune D."/>
            <person name="Dimitrov G."/>
            <person name="Hance M."/>
            <person name="Tran K."/>
            <person name="Khouri H."/>
            <person name="Gill J."/>
            <person name="Utterback T.R."/>
            <person name="Feldblyum T.V."/>
            <person name="Wall J.D."/>
            <person name="Voordouw G."/>
            <person name="Fraser C.M."/>
        </authorList>
    </citation>
    <scope>NUCLEOTIDE SEQUENCE [LARGE SCALE GENOMIC DNA]</scope>
    <source>
        <strain evidence="2">ATCC 29579 / DSM 644 / NCIMB 8303 / VKM B-1760 / Hildenborough</strain>
    </source>
</reference>
<evidence type="ECO:0000313" key="1">
    <source>
        <dbReference type="EMBL" id="AAS95704.1"/>
    </source>
</evidence>
<dbReference type="EMBL" id="AE017285">
    <property type="protein sequence ID" value="AAS95704.1"/>
    <property type="molecule type" value="Genomic_DNA"/>
</dbReference>
<organism evidence="1 2">
    <name type="scientific">Nitratidesulfovibrio vulgaris (strain ATCC 29579 / DSM 644 / CCUG 34227 / NCIMB 8303 / VKM B-1760 / Hildenborough)</name>
    <name type="common">Desulfovibrio vulgaris</name>
    <dbReference type="NCBI Taxonomy" id="882"/>
    <lineage>
        <taxon>Bacteria</taxon>
        <taxon>Pseudomonadati</taxon>
        <taxon>Thermodesulfobacteriota</taxon>
        <taxon>Desulfovibrionia</taxon>
        <taxon>Desulfovibrionales</taxon>
        <taxon>Desulfovibrionaceae</taxon>
        <taxon>Nitratidesulfovibrio</taxon>
    </lineage>
</organism>
<dbReference type="PaxDb" id="882-DVU_1226"/>
<dbReference type="KEGG" id="dvu:DVU_1226"/>
<keyword evidence="2" id="KW-1185">Reference proteome</keyword>
<protein>
    <submittedName>
        <fullName evidence="1">Uncharacterized protein</fullName>
    </submittedName>
</protein>
<dbReference type="STRING" id="882.DVU_1226"/>
<gene>
    <name evidence="1" type="ordered locus">DVU_1226</name>
</gene>
<dbReference type="Proteomes" id="UP000002194">
    <property type="component" value="Chromosome"/>
</dbReference>
<dbReference type="EnsemblBacteria" id="AAS95704">
    <property type="protein sequence ID" value="AAS95704"/>
    <property type="gene ID" value="DVU_1226"/>
</dbReference>